<proteinExistence type="predicted"/>
<dbReference type="OrthoDB" id="9813413at2"/>
<dbReference type="SUPFAM" id="SSF46689">
    <property type="entry name" value="Homeodomain-like"/>
    <property type="match status" value="1"/>
</dbReference>
<accession>A0A556QKZ8</accession>
<dbReference type="PANTHER" id="PTHR43280:SF10">
    <property type="entry name" value="REGULATORY PROTEIN POCR"/>
    <property type="match status" value="1"/>
</dbReference>
<evidence type="ECO:0000256" key="2">
    <source>
        <dbReference type="ARBA" id="ARBA00023125"/>
    </source>
</evidence>
<dbReference type="PROSITE" id="PS01124">
    <property type="entry name" value="HTH_ARAC_FAMILY_2"/>
    <property type="match status" value="1"/>
</dbReference>
<reference evidence="5 6" key="1">
    <citation type="submission" date="2019-07" db="EMBL/GenBank/DDBJ databases">
        <title>Description of 53C-WASEF.</title>
        <authorList>
            <person name="Pitt A."/>
            <person name="Hahn M.W."/>
        </authorList>
    </citation>
    <scope>NUCLEOTIDE SEQUENCE [LARGE SCALE GENOMIC DNA]</scope>
    <source>
        <strain evidence="5 6">53C-WASEF</strain>
    </source>
</reference>
<evidence type="ECO:0000256" key="1">
    <source>
        <dbReference type="ARBA" id="ARBA00023015"/>
    </source>
</evidence>
<dbReference type="Pfam" id="PF12833">
    <property type="entry name" value="HTH_18"/>
    <property type="match status" value="1"/>
</dbReference>
<evidence type="ECO:0000313" key="6">
    <source>
        <dbReference type="Proteomes" id="UP000315648"/>
    </source>
</evidence>
<organism evidence="5 6">
    <name type="scientific">Rariglobus hedericola</name>
    <dbReference type="NCBI Taxonomy" id="2597822"/>
    <lineage>
        <taxon>Bacteria</taxon>
        <taxon>Pseudomonadati</taxon>
        <taxon>Verrucomicrobiota</taxon>
        <taxon>Opitutia</taxon>
        <taxon>Opitutales</taxon>
        <taxon>Opitutaceae</taxon>
        <taxon>Rariglobus</taxon>
    </lineage>
</organism>
<dbReference type="InterPro" id="IPR009057">
    <property type="entry name" value="Homeodomain-like_sf"/>
</dbReference>
<dbReference type="GO" id="GO:0003700">
    <property type="term" value="F:DNA-binding transcription factor activity"/>
    <property type="evidence" value="ECO:0007669"/>
    <property type="project" value="InterPro"/>
</dbReference>
<dbReference type="InterPro" id="IPR018060">
    <property type="entry name" value="HTH_AraC"/>
</dbReference>
<dbReference type="SMART" id="SM00342">
    <property type="entry name" value="HTH_ARAC"/>
    <property type="match status" value="1"/>
</dbReference>
<dbReference type="PROSITE" id="PS00041">
    <property type="entry name" value="HTH_ARAC_FAMILY_1"/>
    <property type="match status" value="1"/>
</dbReference>
<dbReference type="InterPro" id="IPR020449">
    <property type="entry name" value="Tscrpt_reg_AraC-type_HTH"/>
</dbReference>
<dbReference type="RefSeq" id="WP_144353700.1">
    <property type="nucleotide sequence ID" value="NZ_CBCRVV010000013.1"/>
</dbReference>
<comment type="caution">
    <text evidence="5">The sequence shown here is derived from an EMBL/GenBank/DDBJ whole genome shotgun (WGS) entry which is preliminary data.</text>
</comment>
<evidence type="ECO:0000259" key="4">
    <source>
        <dbReference type="PROSITE" id="PS01124"/>
    </source>
</evidence>
<dbReference type="GO" id="GO:0043565">
    <property type="term" value="F:sequence-specific DNA binding"/>
    <property type="evidence" value="ECO:0007669"/>
    <property type="project" value="InterPro"/>
</dbReference>
<dbReference type="Proteomes" id="UP000315648">
    <property type="component" value="Unassembled WGS sequence"/>
</dbReference>
<dbReference type="Gene3D" id="1.10.10.60">
    <property type="entry name" value="Homeodomain-like"/>
    <property type="match status" value="2"/>
</dbReference>
<dbReference type="PRINTS" id="PR00032">
    <property type="entry name" value="HTHARAC"/>
</dbReference>
<dbReference type="EMBL" id="VMBG01000002">
    <property type="protein sequence ID" value="TSJ77297.1"/>
    <property type="molecule type" value="Genomic_DNA"/>
</dbReference>
<dbReference type="AlphaFoldDB" id="A0A556QKZ8"/>
<sequence>MTITPPTAAASLFQRTLDLLNATAPLRASFEDFTGVTIDYPQLLLPISYEIHTCAACMYAKTDSAGARDCSINKGAANRMAIHRAKGFGGLCHLGLFDLVEPLIVSGAVLGVFYYGSVVVIEREPESLRRLHRYCQRRAIDPSHHLAAWKAVSRIREADIAAHQERLRTVVESVRLWCEALAIPVERYPPLRKNVHWITHHNAPPLVRTAIKFVARRFGQSCRVIDIAAHAGCHPNYLSGEFKRHTGDNLTAYIEWVRIERAKAMLHARKLSVGEIAHHCGFADPSHFVRVFKRRTGKTPRVFQFAESVT</sequence>
<feature type="domain" description="HTH araC/xylS-type" evidence="4">
    <location>
        <begin position="208"/>
        <end position="306"/>
    </location>
</feature>
<dbReference type="PANTHER" id="PTHR43280">
    <property type="entry name" value="ARAC-FAMILY TRANSCRIPTIONAL REGULATOR"/>
    <property type="match status" value="1"/>
</dbReference>
<evidence type="ECO:0000256" key="3">
    <source>
        <dbReference type="ARBA" id="ARBA00023163"/>
    </source>
</evidence>
<keyword evidence="2" id="KW-0238">DNA-binding</keyword>
<keyword evidence="1" id="KW-0805">Transcription regulation</keyword>
<keyword evidence="3" id="KW-0804">Transcription</keyword>
<dbReference type="InterPro" id="IPR018062">
    <property type="entry name" value="HTH_AraC-typ_CS"/>
</dbReference>
<gene>
    <name evidence="5" type="ORF">FPL22_14475</name>
</gene>
<dbReference type="Pfam" id="PF10114">
    <property type="entry name" value="PocR"/>
    <property type="match status" value="1"/>
</dbReference>
<dbReference type="InterPro" id="IPR018771">
    <property type="entry name" value="PocR_dom"/>
</dbReference>
<name>A0A556QKZ8_9BACT</name>
<keyword evidence="6" id="KW-1185">Reference proteome</keyword>
<evidence type="ECO:0000313" key="5">
    <source>
        <dbReference type="EMBL" id="TSJ77297.1"/>
    </source>
</evidence>
<protein>
    <submittedName>
        <fullName evidence="5">Helix-turn-helix domain-containing protein</fullName>
    </submittedName>
</protein>